<dbReference type="EMBL" id="OMOD01000186">
    <property type="protein sequence ID" value="SPF48750.1"/>
    <property type="molecule type" value="Genomic_DNA"/>
</dbReference>
<feature type="signal peptide" evidence="1">
    <location>
        <begin position="1"/>
        <end position="28"/>
    </location>
</feature>
<reference evidence="3" key="1">
    <citation type="submission" date="2018-02" db="EMBL/GenBank/DDBJ databases">
        <authorList>
            <person name="Hausmann B."/>
        </authorList>
    </citation>
    <scope>NUCLEOTIDE SEQUENCE [LARGE SCALE GENOMIC DNA]</scope>
    <source>
        <strain evidence="3">Peat soil MAG SbA1</strain>
    </source>
</reference>
<dbReference type="OrthoDB" id="101480at2"/>
<dbReference type="Proteomes" id="UP000238701">
    <property type="component" value="Unassembled WGS sequence"/>
</dbReference>
<evidence type="ECO:0000313" key="2">
    <source>
        <dbReference type="EMBL" id="SPF48750.1"/>
    </source>
</evidence>
<protein>
    <recommendedName>
        <fullName evidence="4">Lipoprotein</fullName>
    </recommendedName>
</protein>
<keyword evidence="1" id="KW-0732">Signal</keyword>
<gene>
    <name evidence="2" type="ORF">SBA1_880030</name>
</gene>
<proteinExistence type="predicted"/>
<organism evidence="2 3">
    <name type="scientific">Candidatus Sulfotelmatobacter kueseliae</name>
    <dbReference type="NCBI Taxonomy" id="2042962"/>
    <lineage>
        <taxon>Bacteria</taxon>
        <taxon>Pseudomonadati</taxon>
        <taxon>Acidobacteriota</taxon>
        <taxon>Terriglobia</taxon>
        <taxon>Terriglobales</taxon>
        <taxon>Candidatus Korobacteraceae</taxon>
        <taxon>Candidatus Sulfotelmatobacter</taxon>
    </lineage>
</organism>
<evidence type="ECO:0008006" key="4">
    <source>
        <dbReference type="Google" id="ProtNLM"/>
    </source>
</evidence>
<dbReference type="PROSITE" id="PS51257">
    <property type="entry name" value="PROKAR_LIPOPROTEIN"/>
    <property type="match status" value="1"/>
</dbReference>
<name>A0A2U3LAA7_9BACT</name>
<evidence type="ECO:0000313" key="3">
    <source>
        <dbReference type="Proteomes" id="UP000238701"/>
    </source>
</evidence>
<evidence type="ECO:0000256" key="1">
    <source>
        <dbReference type="SAM" id="SignalP"/>
    </source>
</evidence>
<feature type="chain" id="PRO_5015532280" description="Lipoprotein" evidence="1">
    <location>
        <begin position="29"/>
        <end position="557"/>
    </location>
</feature>
<dbReference type="AlphaFoldDB" id="A0A2U3LAA7"/>
<sequence length="557" mass="55897">MSFRRVLLPIVAVSCLALLVGCSSSTHSAVPPPSGGFSNNNLSGTYVFSTVGSDINGVFIALTGTFVADGSGGIKSGTIDMNDPNVGVLMGQAVTGGSYSVGVDGRPKSTSGLITLQTAAAVFTFDFVLSSSEHGLITYYDSNATTGGTGSGTLDLQSTVTQSSINGQSYAFNFSGIGSFNTSTGAQTSFASAGAFKLDANGAIGITTTGVEDINTNGLAVCGPSGCTITSGSINLSTTPGTATFTSSAGSFNFDVYPVTPTHLKFIETDATPPIAAGDVFAQSTSVPAANNVFSLAGYDSVVGGPFTAVGLLVTDGAGNVTNASTEDINDSGTADTTPFTYSGSYSTLSGGRAVVTLTGFVNGNGGLGCSSCQFAIYPFSSGGSSGFQMLEIDNAGVTDGLAYTQGSSPTFASSQGYGMNLTGLNNSVSTSGLVEEDDIAEFTNTSGSFAGLIDFNDEGVLTFGKSFTSTYTADTSGIAGRGTVAAGTSTNAYDLVTYVVDSSSAVCIVTDSNMVALGSIETQTASAKSNAAAQHLAVLRIVASPKAGAKKAWKRR</sequence>
<accession>A0A2U3LAA7</accession>